<sequence>MAATLQTASTAIGSTPQMRASVRSPKVAEVKESLDKENGMILHENSLHREILEKLKHESASQHDSHLLTEQLVANYHKQMTNTPISAAAQHAAELFRREALLSLQSSVRPNLDYFGLAALQEQQLLATAAQRNVDSSVRSSQSPSGSSEDGVESMSPNRAPSAGGQWTYEEQFKQLYELGDEPDRREFLDDLFAFMQKRGECYNPPLL</sequence>
<reference evidence="2" key="1">
    <citation type="submission" date="2020-06" db="EMBL/GenBank/DDBJ databases">
        <title>Draft genome of Bugula neritina, a colonial animal packing powerful symbionts and potential medicines.</title>
        <authorList>
            <person name="Rayko M."/>
        </authorList>
    </citation>
    <scope>NUCLEOTIDE SEQUENCE [LARGE SCALE GENOMIC DNA]</scope>
    <source>
        <strain evidence="2">Kwan_BN1</strain>
    </source>
</reference>
<organism evidence="2 3">
    <name type="scientific">Bugula neritina</name>
    <name type="common">Brown bryozoan</name>
    <name type="synonym">Sertularia neritina</name>
    <dbReference type="NCBI Taxonomy" id="10212"/>
    <lineage>
        <taxon>Eukaryota</taxon>
        <taxon>Metazoa</taxon>
        <taxon>Spiralia</taxon>
        <taxon>Lophotrochozoa</taxon>
        <taxon>Bryozoa</taxon>
        <taxon>Gymnolaemata</taxon>
        <taxon>Cheilostomatida</taxon>
        <taxon>Flustrina</taxon>
        <taxon>Buguloidea</taxon>
        <taxon>Bugulidae</taxon>
        <taxon>Bugula</taxon>
    </lineage>
</organism>
<evidence type="ECO:0000256" key="1">
    <source>
        <dbReference type="SAM" id="MobiDB-lite"/>
    </source>
</evidence>
<name>A0A7J7J5V9_BUGNE</name>
<feature type="compositionally biased region" description="Low complexity" evidence="1">
    <location>
        <begin position="133"/>
        <end position="148"/>
    </location>
</feature>
<accession>A0A7J7J5V9</accession>
<feature type="region of interest" description="Disordered" evidence="1">
    <location>
        <begin position="133"/>
        <end position="166"/>
    </location>
</feature>
<dbReference type="InterPro" id="IPR036431">
    <property type="entry name" value="ARID_dom_sf"/>
</dbReference>
<dbReference type="GO" id="GO:0003677">
    <property type="term" value="F:DNA binding"/>
    <property type="evidence" value="ECO:0007669"/>
    <property type="project" value="InterPro"/>
</dbReference>
<dbReference type="OrthoDB" id="10044343at2759"/>
<feature type="compositionally biased region" description="Polar residues" evidence="1">
    <location>
        <begin position="1"/>
        <end position="18"/>
    </location>
</feature>
<gene>
    <name evidence="2" type="ORF">EB796_020683</name>
</gene>
<dbReference type="EMBL" id="VXIV02003139">
    <property type="protein sequence ID" value="KAF6021036.1"/>
    <property type="molecule type" value="Genomic_DNA"/>
</dbReference>
<dbReference type="SUPFAM" id="SSF46774">
    <property type="entry name" value="ARID-like"/>
    <property type="match status" value="1"/>
</dbReference>
<proteinExistence type="predicted"/>
<dbReference type="AlphaFoldDB" id="A0A7J7J5V9"/>
<evidence type="ECO:0000313" key="3">
    <source>
        <dbReference type="Proteomes" id="UP000593567"/>
    </source>
</evidence>
<evidence type="ECO:0000313" key="2">
    <source>
        <dbReference type="EMBL" id="KAF6021036.1"/>
    </source>
</evidence>
<keyword evidence="3" id="KW-1185">Reference proteome</keyword>
<dbReference type="Gene3D" id="1.10.150.60">
    <property type="entry name" value="ARID DNA-binding domain"/>
    <property type="match status" value="1"/>
</dbReference>
<protein>
    <submittedName>
        <fullName evidence="2">ARID3A</fullName>
    </submittedName>
</protein>
<dbReference type="Proteomes" id="UP000593567">
    <property type="component" value="Unassembled WGS sequence"/>
</dbReference>
<feature type="region of interest" description="Disordered" evidence="1">
    <location>
        <begin position="1"/>
        <end position="26"/>
    </location>
</feature>
<comment type="caution">
    <text evidence="2">The sequence shown here is derived from an EMBL/GenBank/DDBJ whole genome shotgun (WGS) entry which is preliminary data.</text>
</comment>